<gene>
    <name evidence="2" type="ORF">A9J31_02095</name>
</gene>
<evidence type="ECO:0000256" key="1">
    <source>
        <dbReference type="SAM" id="SignalP"/>
    </source>
</evidence>
<sequence>MSFINFNLKNAFFSVALASTALVATNAVAAPTASELKQVLECQSDYDHYHQALSHYEEDLPKLGWKRHDDPHQPFIYIYKNTQAVEFFGMPTQEIGLSSNAVFAIYRQADVKKLAQKYGIEQHPMFVGLPFFRGEKILRTEAETDELHAVNHKLSLSEMTGKSPMILLGCNYEFDQGSVDEALASLDH</sequence>
<dbReference type="AlphaFoldDB" id="A0A1A7RB03"/>
<organism evidence="2 3">
    <name type="scientific">Acinetobacter gandensis</name>
    <dbReference type="NCBI Taxonomy" id="1443941"/>
    <lineage>
        <taxon>Bacteria</taxon>
        <taxon>Pseudomonadati</taxon>
        <taxon>Pseudomonadota</taxon>
        <taxon>Gammaproteobacteria</taxon>
        <taxon>Moraxellales</taxon>
        <taxon>Moraxellaceae</taxon>
        <taxon>Acinetobacter</taxon>
    </lineage>
</organism>
<dbReference type="Proteomes" id="UP000185753">
    <property type="component" value="Unassembled WGS sequence"/>
</dbReference>
<comment type="caution">
    <text evidence="2">The sequence shown here is derived from an EMBL/GenBank/DDBJ whole genome shotgun (WGS) entry which is preliminary data.</text>
</comment>
<evidence type="ECO:0000313" key="2">
    <source>
        <dbReference type="EMBL" id="OBX29106.1"/>
    </source>
</evidence>
<name>A0A1A7RB03_9GAMM</name>
<reference evidence="3" key="1">
    <citation type="submission" date="2016-06" db="EMBL/GenBank/DDBJ databases">
        <authorList>
            <person name="Radolfova-Krizova L."/>
            <person name="Nemec A."/>
        </authorList>
    </citation>
    <scope>NUCLEOTIDE SEQUENCE [LARGE SCALE GENOMIC DNA]</scope>
    <source>
        <strain evidence="3">ANC 4275</strain>
    </source>
</reference>
<dbReference type="STRING" id="1443941.A9J31_02095"/>
<protein>
    <submittedName>
        <fullName evidence="2">Uncharacterized protein</fullName>
    </submittedName>
</protein>
<proteinExistence type="predicted"/>
<dbReference type="EMBL" id="LZDS01000012">
    <property type="protein sequence ID" value="OBX29106.1"/>
    <property type="molecule type" value="Genomic_DNA"/>
</dbReference>
<keyword evidence="1" id="KW-0732">Signal</keyword>
<keyword evidence="3" id="KW-1185">Reference proteome</keyword>
<evidence type="ECO:0000313" key="3">
    <source>
        <dbReference type="Proteomes" id="UP000185753"/>
    </source>
</evidence>
<accession>A0A1A7RB03</accession>
<feature type="chain" id="PRO_5008360734" evidence="1">
    <location>
        <begin position="30"/>
        <end position="188"/>
    </location>
</feature>
<feature type="signal peptide" evidence="1">
    <location>
        <begin position="1"/>
        <end position="29"/>
    </location>
</feature>